<comment type="caution">
    <text evidence="5">The sequence shown here is derived from an EMBL/GenBank/DDBJ whole genome shotgun (WGS) entry which is preliminary data.</text>
</comment>
<name>A0ABQ5JC98_9ASTR</name>
<keyword evidence="6" id="KW-1185">Reference proteome</keyword>
<protein>
    <submittedName>
        <fullName evidence="5">Retrovirus-related pol polyprotein from transposon TNT 1-94</fullName>
    </submittedName>
</protein>
<feature type="region of interest" description="Disordered" evidence="3">
    <location>
        <begin position="95"/>
        <end position="115"/>
    </location>
</feature>
<keyword evidence="2" id="KW-0862">Zinc</keyword>
<reference evidence="5" key="1">
    <citation type="journal article" date="2022" name="Int. J. Mol. Sci.">
        <title>Draft Genome of Tanacetum Coccineum: Genomic Comparison of Closely Related Tanacetum-Family Plants.</title>
        <authorList>
            <person name="Yamashiro T."/>
            <person name="Shiraishi A."/>
            <person name="Nakayama K."/>
            <person name="Satake H."/>
        </authorList>
    </citation>
    <scope>NUCLEOTIDE SEQUENCE</scope>
</reference>
<feature type="compositionally biased region" description="Basic residues" evidence="3">
    <location>
        <begin position="829"/>
        <end position="839"/>
    </location>
</feature>
<gene>
    <name evidence="5" type="ORF">Tco_1132563</name>
</gene>
<feature type="compositionally biased region" description="Polar residues" evidence="3">
    <location>
        <begin position="99"/>
        <end position="115"/>
    </location>
</feature>
<proteinExistence type="predicted"/>
<reference evidence="5" key="2">
    <citation type="submission" date="2022-01" db="EMBL/GenBank/DDBJ databases">
        <authorList>
            <person name="Yamashiro T."/>
            <person name="Shiraishi A."/>
            <person name="Satake H."/>
            <person name="Nakayama K."/>
        </authorList>
    </citation>
    <scope>NUCLEOTIDE SEQUENCE</scope>
</reference>
<dbReference type="InterPro" id="IPR036875">
    <property type="entry name" value="Znf_CCHC_sf"/>
</dbReference>
<organism evidence="5 6">
    <name type="scientific">Tanacetum coccineum</name>
    <dbReference type="NCBI Taxonomy" id="301880"/>
    <lineage>
        <taxon>Eukaryota</taxon>
        <taxon>Viridiplantae</taxon>
        <taxon>Streptophyta</taxon>
        <taxon>Embryophyta</taxon>
        <taxon>Tracheophyta</taxon>
        <taxon>Spermatophyta</taxon>
        <taxon>Magnoliopsida</taxon>
        <taxon>eudicotyledons</taxon>
        <taxon>Gunneridae</taxon>
        <taxon>Pentapetalae</taxon>
        <taxon>asterids</taxon>
        <taxon>campanulids</taxon>
        <taxon>Asterales</taxon>
        <taxon>Asteraceae</taxon>
        <taxon>Asteroideae</taxon>
        <taxon>Anthemideae</taxon>
        <taxon>Anthemidinae</taxon>
        <taxon>Tanacetum</taxon>
    </lineage>
</organism>
<evidence type="ECO:0000256" key="3">
    <source>
        <dbReference type="SAM" id="MobiDB-lite"/>
    </source>
</evidence>
<dbReference type="SUPFAM" id="SSF57756">
    <property type="entry name" value="Retrovirus zinc finger-like domains"/>
    <property type="match status" value="1"/>
</dbReference>
<evidence type="ECO:0000313" key="6">
    <source>
        <dbReference type="Proteomes" id="UP001151760"/>
    </source>
</evidence>
<dbReference type="PANTHER" id="PTHR15073:SF1">
    <property type="entry name" value="RETICULOCYTE-BINDING PROTEIN HOMOLOG 2A"/>
    <property type="match status" value="1"/>
</dbReference>
<dbReference type="Pfam" id="PF00098">
    <property type="entry name" value="zf-CCHC"/>
    <property type="match status" value="1"/>
</dbReference>
<keyword evidence="1" id="KW-0175">Coiled coil</keyword>
<feature type="domain" description="CCHC-type" evidence="4">
    <location>
        <begin position="22"/>
        <end position="37"/>
    </location>
</feature>
<dbReference type="Proteomes" id="UP001151760">
    <property type="component" value="Unassembled WGS sequence"/>
</dbReference>
<sequence length="879" mass="100618">MTVAGAKETVGSQVVQQTGIQCFNCKGYGHYAKECRKPKRVKDYAYHKEKMMMCKQAEQGVPLQAEQADWLEDTDEEIDEQELEAHYSYMAKIQDVSPEESSSTGQPLEQVQNHNESNVYDNVRRHSEQPESINDTYVLEKDDSNVTPDSSNICTNDNQVDQNAAECVDERAALANLIANLSGVEGHIHRISSISKKTKSVTACNDSSKSKTLNVNAVCAECGKCVFNSNHDACVSRYLKDVNARTKKPKVVPISASKPKRKANKSVATPHKKTVASDTTIQKSKSYHKELYENTNQEWKWWISKRCPSGYIWTQKPLRTKKIWMPKSRKEDVSTSISPTIDIVSRITNVLKISNSLGSNLSNVPSSSNSLADCTVRFGRNDSNLLQFLGFRGSDSREMFGQFCDADFWGYLEVAFWKFYLFCDEIFRGNDLLMALSDVEYDKDINFVHDYQDTLGLVLLRSKDDVTPEVLQRLSHDDSTQSSSKVISVLTDRGIILEQGHSMLISKKKDLTIINSTPRTPEQNWRVQEIGGVFLTTTLINNDVYSFQPQRSSNERTSSVRQTKSLGTRSTNHWQYVIKLMWFMEDKKRDEDTDFACLEGQLDFCTDHAAHKSFQSIEGRENGSFLNGPRRRRVLLLKPEGFVDQIHPENNSLLRKALTSDHLSPKDADQAGCIDTREKALLEGSVSGDKLSKLDVKETKCTAAMSSAEKRYVAFICKLCSSNVDGGTTSRLWLSTYNKYRSWIPGVAYGYLTSLRYVMGLSQTEKLVGLMWGMGKAKREENNAKENNKEEKNRETKQEKWQRDREEEKRVEKEKKKSNKKETEQTQTSRRKGRRRSKKQTVGTEKEQKKLRRQKKKKKRERRKRRERRETRKAKRQSE</sequence>
<keyword evidence="2" id="KW-0479">Metal-binding</keyword>
<evidence type="ECO:0000256" key="2">
    <source>
        <dbReference type="PROSITE-ProRule" id="PRU00047"/>
    </source>
</evidence>
<evidence type="ECO:0000256" key="1">
    <source>
        <dbReference type="ARBA" id="ARBA00023054"/>
    </source>
</evidence>
<evidence type="ECO:0000313" key="5">
    <source>
        <dbReference type="EMBL" id="GJU10167.1"/>
    </source>
</evidence>
<feature type="region of interest" description="Disordered" evidence="3">
    <location>
        <begin position="781"/>
        <end position="879"/>
    </location>
</feature>
<dbReference type="InterPro" id="IPR051483">
    <property type="entry name" value="MAP7_domain-containing"/>
</dbReference>
<dbReference type="EMBL" id="BQNB010021798">
    <property type="protein sequence ID" value="GJU10167.1"/>
    <property type="molecule type" value="Genomic_DNA"/>
</dbReference>
<dbReference type="PANTHER" id="PTHR15073">
    <property type="entry name" value="MICROTUBULE-ASSOCIATED PROTEIN"/>
    <property type="match status" value="1"/>
</dbReference>
<dbReference type="PROSITE" id="PS50158">
    <property type="entry name" value="ZF_CCHC"/>
    <property type="match status" value="1"/>
</dbReference>
<dbReference type="Gene3D" id="4.10.60.10">
    <property type="entry name" value="Zinc finger, CCHC-type"/>
    <property type="match status" value="1"/>
</dbReference>
<dbReference type="InterPro" id="IPR001878">
    <property type="entry name" value="Znf_CCHC"/>
</dbReference>
<dbReference type="SMART" id="SM00343">
    <property type="entry name" value="ZnF_C2HC"/>
    <property type="match status" value="1"/>
</dbReference>
<evidence type="ECO:0000259" key="4">
    <source>
        <dbReference type="PROSITE" id="PS50158"/>
    </source>
</evidence>
<feature type="compositionally biased region" description="Basic residues" evidence="3">
    <location>
        <begin position="849"/>
        <end position="879"/>
    </location>
</feature>
<feature type="compositionally biased region" description="Basic and acidic residues" evidence="3">
    <location>
        <begin position="781"/>
        <end position="824"/>
    </location>
</feature>
<keyword evidence="2" id="KW-0863">Zinc-finger</keyword>
<accession>A0ABQ5JC98</accession>